<proteinExistence type="predicted"/>
<keyword evidence="3" id="KW-1185">Reference proteome</keyword>
<feature type="transmembrane region" description="Helical" evidence="1">
    <location>
        <begin position="6"/>
        <end position="24"/>
    </location>
</feature>
<organism evidence="2 3">
    <name type="scientific">Engystomops pustulosus</name>
    <name type="common">Tungara frog</name>
    <name type="synonym">Physalaemus pustulosus</name>
    <dbReference type="NCBI Taxonomy" id="76066"/>
    <lineage>
        <taxon>Eukaryota</taxon>
        <taxon>Metazoa</taxon>
        <taxon>Chordata</taxon>
        <taxon>Craniata</taxon>
        <taxon>Vertebrata</taxon>
        <taxon>Euteleostomi</taxon>
        <taxon>Amphibia</taxon>
        <taxon>Batrachia</taxon>
        <taxon>Anura</taxon>
        <taxon>Neobatrachia</taxon>
        <taxon>Hyloidea</taxon>
        <taxon>Leptodactylidae</taxon>
        <taxon>Leiuperinae</taxon>
        <taxon>Engystomops</taxon>
    </lineage>
</organism>
<keyword evidence="1" id="KW-0472">Membrane</keyword>
<evidence type="ECO:0000313" key="2">
    <source>
        <dbReference type="EMBL" id="KAG8564485.1"/>
    </source>
</evidence>
<dbReference type="Proteomes" id="UP000824782">
    <property type="component" value="Unassembled WGS sequence"/>
</dbReference>
<dbReference type="AlphaFoldDB" id="A0AAV7AYH6"/>
<sequence length="85" mass="9949">MDSILPFHGLWCFMLGDIFFINMVPPKLTKIRSLNRMWSIYTQEPCFQAEFERVAKGNWWLRPSTGYDHISSSWKQSPVGPQILA</sequence>
<name>A0AAV7AYH6_ENGPU</name>
<accession>A0AAV7AYH6</accession>
<reference evidence="2" key="1">
    <citation type="thesis" date="2020" institute="ProQuest LLC" country="789 East Eisenhower Parkway, Ann Arbor, MI, USA">
        <title>Comparative Genomics and Chromosome Evolution.</title>
        <authorList>
            <person name="Mudd A.B."/>
        </authorList>
    </citation>
    <scope>NUCLEOTIDE SEQUENCE</scope>
    <source>
        <strain evidence="2">237g6f4</strain>
        <tissue evidence="2">Blood</tissue>
    </source>
</reference>
<keyword evidence="1" id="KW-1133">Transmembrane helix</keyword>
<evidence type="ECO:0000313" key="3">
    <source>
        <dbReference type="Proteomes" id="UP000824782"/>
    </source>
</evidence>
<comment type="caution">
    <text evidence="2">The sequence shown here is derived from an EMBL/GenBank/DDBJ whole genome shotgun (WGS) entry which is preliminary data.</text>
</comment>
<protein>
    <submittedName>
        <fullName evidence="2">Uncharacterized protein</fullName>
    </submittedName>
</protein>
<evidence type="ECO:0000256" key="1">
    <source>
        <dbReference type="SAM" id="Phobius"/>
    </source>
</evidence>
<keyword evidence="1" id="KW-0812">Transmembrane</keyword>
<dbReference type="EMBL" id="WNYA01000007">
    <property type="protein sequence ID" value="KAG8564485.1"/>
    <property type="molecule type" value="Genomic_DNA"/>
</dbReference>
<gene>
    <name evidence="2" type="ORF">GDO81_016484</name>
</gene>